<dbReference type="AlphaFoldDB" id="A0A1G2PHF6"/>
<dbReference type="Gene3D" id="3.30.540.10">
    <property type="entry name" value="Fructose-1,6-Bisphosphatase, subunit A, domain 1"/>
    <property type="match status" value="1"/>
</dbReference>
<name>A0A1G2PHF6_9BACT</name>
<dbReference type="PROSITE" id="PS00630">
    <property type="entry name" value="IMP_2"/>
    <property type="match status" value="1"/>
</dbReference>
<keyword evidence="5 8" id="KW-0378">Hydrolase</keyword>
<evidence type="ECO:0000256" key="3">
    <source>
        <dbReference type="ARBA" id="ARBA00009759"/>
    </source>
</evidence>
<evidence type="ECO:0000256" key="1">
    <source>
        <dbReference type="ARBA" id="ARBA00001033"/>
    </source>
</evidence>
<dbReference type="InterPro" id="IPR020583">
    <property type="entry name" value="Inositol_monoP_metal-BS"/>
</dbReference>
<dbReference type="PANTHER" id="PTHR20854:SF4">
    <property type="entry name" value="INOSITOL-1-MONOPHOSPHATASE-RELATED"/>
    <property type="match status" value="1"/>
</dbReference>
<dbReference type="Gene3D" id="3.40.190.80">
    <property type="match status" value="1"/>
</dbReference>
<proteinExistence type="inferred from homology"/>
<dbReference type="GO" id="GO:0007165">
    <property type="term" value="P:signal transduction"/>
    <property type="evidence" value="ECO:0007669"/>
    <property type="project" value="TreeGrafter"/>
</dbReference>
<reference evidence="9 10" key="1">
    <citation type="journal article" date="2016" name="Nat. Commun.">
        <title>Thousands of microbial genomes shed light on interconnected biogeochemical processes in an aquifer system.</title>
        <authorList>
            <person name="Anantharaman K."/>
            <person name="Brown C.T."/>
            <person name="Hug L.A."/>
            <person name="Sharon I."/>
            <person name="Castelle C.J."/>
            <person name="Probst A.J."/>
            <person name="Thomas B.C."/>
            <person name="Singh A."/>
            <person name="Wilkins M.J."/>
            <person name="Karaoz U."/>
            <person name="Brodie E.L."/>
            <person name="Williams K.H."/>
            <person name="Hubbard S.S."/>
            <person name="Banfield J.F."/>
        </authorList>
    </citation>
    <scope>NUCLEOTIDE SEQUENCE [LARGE SCALE GENOMIC DNA]</scope>
</reference>
<dbReference type="Proteomes" id="UP000177629">
    <property type="component" value="Unassembled WGS sequence"/>
</dbReference>
<dbReference type="PRINTS" id="PR00377">
    <property type="entry name" value="IMPHPHTASES"/>
</dbReference>
<evidence type="ECO:0000256" key="4">
    <source>
        <dbReference type="ARBA" id="ARBA00022723"/>
    </source>
</evidence>
<gene>
    <name evidence="9" type="ORF">A2806_01490</name>
</gene>
<protein>
    <recommendedName>
        <fullName evidence="8">Inositol-1-monophosphatase</fullName>
        <ecNumber evidence="8">3.1.3.25</ecNumber>
    </recommendedName>
</protein>
<dbReference type="SUPFAM" id="SSF56655">
    <property type="entry name" value="Carbohydrate phosphatase"/>
    <property type="match status" value="1"/>
</dbReference>
<comment type="caution">
    <text evidence="9">The sequence shown here is derived from an EMBL/GenBank/DDBJ whole genome shotgun (WGS) entry which is preliminary data.</text>
</comment>
<feature type="binding site" evidence="7">
    <location>
        <position position="56"/>
    </location>
    <ligand>
        <name>Mg(2+)</name>
        <dbReference type="ChEBI" id="CHEBI:18420"/>
        <label>1</label>
        <note>catalytic</note>
    </ligand>
</feature>
<feature type="binding site" evidence="7">
    <location>
        <position position="181"/>
    </location>
    <ligand>
        <name>Mg(2+)</name>
        <dbReference type="ChEBI" id="CHEBI:18420"/>
        <label>1</label>
        <note>catalytic</note>
    </ligand>
</feature>
<evidence type="ECO:0000256" key="8">
    <source>
        <dbReference type="RuleBase" id="RU364068"/>
    </source>
</evidence>
<dbReference type="STRING" id="1802362.A2806_01490"/>
<evidence type="ECO:0000256" key="2">
    <source>
        <dbReference type="ARBA" id="ARBA00001946"/>
    </source>
</evidence>
<dbReference type="GO" id="GO:0046872">
    <property type="term" value="F:metal ion binding"/>
    <property type="evidence" value="ECO:0007669"/>
    <property type="project" value="UniProtKB-KW"/>
</dbReference>
<evidence type="ECO:0000256" key="5">
    <source>
        <dbReference type="ARBA" id="ARBA00022801"/>
    </source>
</evidence>
<evidence type="ECO:0000313" key="10">
    <source>
        <dbReference type="Proteomes" id="UP000177629"/>
    </source>
</evidence>
<comment type="catalytic activity">
    <reaction evidence="1 8">
        <text>a myo-inositol phosphate + H2O = myo-inositol + phosphate</text>
        <dbReference type="Rhea" id="RHEA:24056"/>
        <dbReference type="ChEBI" id="CHEBI:15377"/>
        <dbReference type="ChEBI" id="CHEBI:17268"/>
        <dbReference type="ChEBI" id="CHEBI:43474"/>
        <dbReference type="ChEBI" id="CHEBI:84139"/>
        <dbReference type="EC" id="3.1.3.25"/>
    </reaction>
</comment>
<evidence type="ECO:0000256" key="6">
    <source>
        <dbReference type="ARBA" id="ARBA00022842"/>
    </source>
</evidence>
<dbReference type="PROSITE" id="PS00629">
    <property type="entry name" value="IMP_1"/>
    <property type="match status" value="1"/>
</dbReference>
<evidence type="ECO:0000313" key="9">
    <source>
        <dbReference type="EMBL" id="OHA47764.1"/>
    </source>
</evidence>
<feature type="binding site" evidence="7">
    <location>
        <position position="39"/>
    </location>
    <ligand>
        <name>Mg(2+)</name>
        <dbReference type="ChEBI" id="CHEBI:18420"/>
        <label>1</label>
        <note>catalytic</note>
    </ligand>
</feature>
<accession>A0A1G2PHF6</accession>
<dbReference type="EMBL" id="MHSS01000014">
    <property type="protein sequence ID" value="OHA47764.1"/>
    <property type="molecule type" value="Genomic_DNA"/>
</dbReference>
<comment type="similarity">
    <text evidence="3 8">Belongs to the inositol monophosphatase superfamily.</text>
</comment>
<keyword evidence="4 7" id="KW-0479">Metal-binding</keyword>
<evidence type="ECO:0000256" key="7">
    <source>
        <dbReference type="PIRSR" id="PIRSR600760-2"/>
    </source>
</evidence>
<feature type="binding site" evidence="7">
    <location>
        <position position="57"/>
    </location>
    <ligand>
        <name>Mg(2+)</name>
        <dbReference type="ChEBI" id="CHEBI:18420"/>
        <label>1</label>
        <note>catalytic</note>
    </ligand>
</feature>
<keyword evidence="6 7" id="KW-0460">Magnesium</keyword>
<dbReference type="InterPro" id="IPR033942">
    <property type="entry name" value="IMPase"/>
</dbReference>
<dbReference type="GO" id="GO:0006020">
    <property type="term" value="P:inositol metabolic process"/>
    <property type="evidence" value="ECO:0007669"/>
    <property type="project" value="TreeGrafter"/>
</dbReference>
<organism evidence="9 10">
    <name type="scientific">Candidatus Terrybacteria bacterium RIFCSPHIGHO2_01_FULL_48_17</name>
    <dbReference type="NCBI Taxonomy" id="1802362"/>
    <lineage>
        <taxon>Bacteria</taxon>
        <taxon>Candidatus Terryibacteriota</taxon>
    </lineage>
</organism>
<dbReference type="InterPro" id="IPR000760">
    <property type="entry name" value="Inositol_monophosphatase-like"/>
</dbReference>
<dbReference type="GO" id="GO:0008934">
    <property type="term" value="F:inositol monophosphate 1-phosphatase activity"/>
    <property type="evidence" value="ECO:0007669"/>
    <property type="project" value="InterPro"/>
</dbReference>
<dbReference type="Pfam" id="PF00459">
    <property type="entry name" value="Inositol_P"/>
    <property type="match status" value="1"/>
</dbReference>
<dbReference type="InterPro" id="IPR020550">
    <property type="entry name" value="Inositol_monophosphatase_CS"/>
</dbReference>
<dbReference type="CDD" id="cd01639">
    <property type="entry name" value="IMPase"/>
    <property type="match status" value="1"/>
</dbReference>
<feature type="binding site" evidence="7">
    <location>
        <position position="54"/>
    </location>
    <ligand>
        <name>Mg(2+)</name>
        <dbReference type="ChEBI" id="CHEBI:18420"/>
        <label>1</label>
        <note>catalytic</note>
    </ligand>
</feature>
<dbReference type="EC" id="3.1.3.25" evidence="8"/>
<dbReference type="PANTHER" id="PTHR20854">
    <property type="entry name" value="INOSITOL MONOPHOSPHATASE"/>
    <property type="match status" value="1"/>
</dbReference>
<dbReference type="GO" id="GO:0046854">
    <property type="term" value="P:phosphatidylinositol phosphate biosynthetic process"/>
    <property type="evidence" value="ECO:0007669"/>
    <property type="project" value="InterPro"/>
</dbReference>
<comment type="cofactor">
    <cofactor evidence="2 7 8">
        <name>Mg(2+)</name>
        <dbReference type="ChEBI" id="CHEBI:18420"/>
    </cofactor>
</comment>
<sequence length="236" mass="25308">MAHNFKEDHSLLTEGDRSAHAMITEGLTKAFPDHAIVSEEGQTRVAGNELWVLDPIDGTSNFATGVPHFAVSLAFVRNGIPEIGIVYAPAKGHVFVAERGSGSFFNGARIHVSNTGHLSAARTLLDPGRKTESRKIHGRIIAALRAQGVEQEGRWCAALDLCAVASGERDAFVHRGLNAWDIAAGVLLVEEAGGLVTDLQGNSKDIFQPGIIATNGNIHAEVTRIVREALRYDESD</sequence>